<sequence>MRAPTTTVFLAVILAFFSFYGAIDVRSGAQSTSMTSTSTTPGLQVPSGHEDLTIDGTLLSQAPFSFISSTFGDVNSWTVDMGPGNEDNETLITFSHRFSSPACMCK</sequence>
<gene>
    <name evidence="2" type="ORF">FGLOB1_10138</name>
</gene>
<dbReference type="AlphaFoldDB" id="A0A8H5XWJ7"/>
<keyword evidence="3" id="KW-1185">Reference proteome</keyword>
<evidence type="ECO:0000313" key="3">
    <source>
        <dbReference type="Proteomes" id="UP000532311"/>
    </source>
</evidence>
<comment type="caution">
    <text evidence="2">The sequence shown here is derived from an EMBL/GenBank/DDBJ whole genome shotgun (WGS) entry which is preliminary data.</text>
</comment>
<feature type="signal peptide" evidence="1">
    <location>
        <begin position="1"/>
        <end position="22"/>
    </location>
</feature>
<proteinExistence type="predicted"/>
<dbReference type="EMBL" id="JAAQPF010000479">
    <property type="protein sequence ID" value="KAF5701585.1"/>
    <property type="molecule type" value="Genomic_DNA"/>
</dbReference>
<reference evidence="2 3" key="1">
    <citation type="submission" date="2020-05" db="EMBL/GenBank/DDBJ databases">
        <title>Identification and distribution of gene clusters putatively required for synthesis of sphingolipid metabolism inhibitors in phylogenetically diverse species of the filamentous fungus Fusarium.</title>
        <authorList>
            <person name="Kim H.-S."/>
            <person name="Busman M."/>
            <person name="Brown D.W."/>
            <person name="Divon H."/>
            <person name="Uhlig S."/>
            <person name="Proctor R.H."/>
        </authorList>
    </citation>
    <scope>NUCLEOTIDE SEQUENCE [LARGE SCALE GENOMIC DNA]</scope>
    <source>
        <strain evidence="2 3">NRRL 26131</strain>
    </source>
</reference>
<evidence type="ECO:0000313" key="2">
    <source>
        <dbReference type="EMBL" id="KAF5701585.1"/>
    </source>
</evidence>
<organism evidence="2 3">
    <name type="scientific">Fusarium globosum</name>
    <dbReference type="NCBI Taxonomy" id="78864"/>
    <lineage>
        <taxon>Eukaryota</taxon>
        <taxon>Fungi</taxon>
        <taxon>Dikarya</taxon>
        <taxon>Ascomycota</taxon>
        <taxon>Pezizomycotina</taxon>
        <taxon>Sordariomycetes</taxon>
        <taxon>Hypocreomycetidae</taxon>
        <taxon>Hypocreales</taxon>
        <taxon>Nectriaceae</taxon>
        <taxon>Fusarium</taxon>
        <taxon>Fusarium fujikuroi species complex</taxon>
    </lineage>
</organism>
<protein>
    <submittedName>
        <fullName evidence="2">Uncharacterized protein</fullName>
    </submittedName>
</protein>
<keyword evidence="1" id="KW-0732">Signal</keyword>
<name>A0A8H5XWJ7_9HYPO</name>
<evidence type="ECO:0000256" key="1">
    <source>
        <dbReference type="SAM" id="SignalP"/>
    </source>
</evidence>
<accession>A0A8H5XWJ7</accession>
<dbReference type="Proteomes" id="UP000532311">
    <property type="component" value="Unassembled WGS sequence"/>
</dbReference>
<feature type="chain" id="PRO_5034818943" evidence="1">
    <location>
        <begin position="23"/>
        <end position="106"/>
    </location>
</feature>